<gene>
    <name evidence="2" type="ORF">LGN22_34605</name>
</gene>
<comment type="caution">
    <text evidence="2">The sequence shown here is derived from an EMBL/GenBank/DDBJ whole genome shotgun (WGS) entry which is preliminary data.</text>
</comment>
<evidence type="ECO:0000313" key="2">
    <source>
        <dbReference type="EMBL" id="MCA8384047.1"/>
    </source>
</evidence>
<feature type="compositionally biased region" description="Low complexity" evidence="1">
    <location>
        <begin position="19"/>
        <end position="29"/>
    </location>
</feature>
<dbReference type="RefSeq" id="WP_204375885.1">
    <property type="nucleotide sequence ID" value="NZ_JAIZTC010000026.1"/>
</dbReference>
<sequence>MAEILSPCRCNSRIVITSSSSTTDTPTTDLQGDMVGDRQDGAATAAPSDKKLGKITSTKVGSIYPTLT</sequence>
<proteinExistence type="predicted"/>
<reference evidence="2" key="1">
    <citation type="submission" date="2023-08" db="EMBL/GenBank/DDBJ databases">
        <title>A collection of bacterial strains from the Burkholderia cepacia Research Laboratory and Repository.</title>
        <authorList>
            <person name="Lipuma J."/>
            <person name="Spilker T."/>
        </authorList>
    </citation>
    <scope>NUCLEOTIDE SEQUENCE</scope>
    <source>
        <strain evidence="2">AU0862</strain>
    </source>
</reference>
<accession>A0AAW4TQI6</accession>
<organism evidence="2 3">
    <name type="scientific">Burkholderia cenocepacia</name>
    <dbReference type="NCBI Taxonomy" id="95486"/>
    <lineage>
        <taxon>Bacteria</taxon>
        <taxon>Pseudomonadati</taxon>
        <taxon>Pseudomonadota</taxon>
        <taxon>Betaproteobacteria</taxon>
        <taxon>Burkholderiales</taxon>
        <taxon>Burkholderiaceae</taxon>
        <taxon>Burkholderia</taxon>
        <taxon>Burkholderia cepacia complex</taxon>
    </lineage>
</organism>
<feature type="non-terminal residue" evidence="2">
    <location>
        <position position="68"/>
    </location>
</feature>
<protein>
    <submittedName>
        <fullName evidence="2">Uncharacterized protein</fullName>
    </submittedName>
</protein>
<feature type="region of interest" description="Disordered" evidence="1">
    <location>
        <begin position="19"/>
        <end position="48"/>
    </location>
</feature>
<dbReference type="Proteomes" id="UP001199070">
    <property type="component" value="Unassembled WGS sequence"/>
</dbReference>
<evidence type="ECO:0000256" key="1">
    <source>
        <dbReference type="SAM" id="MobiDB-lite"/>
    </source>
</evidence>
<dbReference type="EMBL" id="JAIZTC010000026">
    <property type="protein sequence ID" value="MCA8384047.1"/>
    <property type="molecule type" value="Genomic_DNA"/>
</dbReference>
<dbReference type="AlphaFoldDB" id="A0AAW4TQI6"/>
<evidence type="ECO:0000313" key="3">
    <source>
        <dbReference type="Proteomes" id="UP001199070"/>
    </source>
</evidence>
<name>A0AAW4TQI6_9BURK</name>